<dbReference type="Gene3D" id="3.20.20.70">
    <property type="entry name" value="Aldolase class I"/>
    <property type="match status" value="1"/>
</dbReference>
<comment type="cofactor">
    <cofactor evidence="2">
        <name>Zn(2+)</name>
        <dbReference type="ChEBI" id="CHEBI:29105"/>
    </cofactor>
    <text evidence="2">Binds 2 Zn(2+) ions per subunit. One is catalytic and the other provides a structural contribution.</text>
</comment>
<name>A0A2M6WIM6_9BACT</name>
<evidence type="ECO:0000256" key="2">
    <source>
        <dbReference type="PIRSR" id="PIRSR001359-3"/>
    </source>
</evidence>
<keyword evidence="2" id="KW-0862">Zinc</keyword>
<sequence>MKTLFEYLRDAGENNIAIGHFNIAELITLNAIFAAAQELQPGEKTPIIIGTSEGERTFIGVERCVALVRAIRETYNWPIFLNADHTKDVAFAKEAIDAGYDAVLFDGGKLPLEENIQKTKEIVEYARASRRKIFIEGELGYIGSSSKILDAIPEGAQIEEKDLTTPEEAKRFVEETGVDFLAPAVGNLHGMFKAAKNPHLNIERIKAIKEMAGVPLVLHGGSGTPDEDFAAAIQAGVDVVHISTELRSAWREGMNKAFAERPDEIAPYKLSDYAFEGVKKVVLERMRLFQRM</sequence>
<dbReference type="NCBIfam" id="TIGR00167">
    <property type="entry name" value="cbbA"/>
    <property type="match status" value="1"/>
</dbReference>
<dbReference type="PANTHER" id="PTHR30304:SF0">
    <property type="entry name" value="D-TAGATOSE-1,6-BISPHOSPHATE ALDOLASE SUBUNIT GATY-RELATED"/>
    <property type="match status" value="1"/>
</dbReference>
<dbReference type="InterPro" id="IPR013785">
    <property type="entry name" value="Aldolase_TIM"/>
</dbReference>
<feature type="active site" description="Proton donor" evidence="1">
    <location>
        <position position="84"/>
    </location>
</feature>
<protein>
    <submittedName>
        <fullName evidence="3">Tagatose-bisphosphate aldolase</fullName>
    </submittedName>
</protein>
<dbReference type="SUPFAM" id="SSF51569">
    <property type="entry name" value="Aldolase"/>
    <property type="match status" value="1"/>
</dbReference>
<dbReference type="CDD" id="cd00947">
    <property type="entry name" value="TBP_aldolase_IIB"/>
    <property type="match status" value="1"/>
</dbReference>
<keyword evidence="2" id="KW-0479">Metal-binding</keyword>
<reference evidence="4" key="1">
    <citation type="submission" date="2017-09" db="EMBL/GenBank/DDBJ databases">
        <title>Depth-based differentiation of microbial function through sediment-hosted aquifers and enrichment of novel symbionts in the deep terrestrial subsurface.</title>
        <authorList>
            <person name="Probst A.J."/>
            <person name="Ladd B."/>
            <person name="Jarett J.K."/>
            <person name="Geller-Mcgrath D.E."/>
            <person name="Sieber C.M.K."/>
            <person name="Emerson J.B."/>
            <person name="Anantharaman K."/>
            <person name="Thomas B.C."/>
            <person name="Malmstrom R."/>
            <person name="Stieglmeier M."/>
            <person name="Klingl A."/>
            <person name="Woyke T."/>
            <person name="Ryan C.M."/>
            <person name="Banfield J.F."/>
        </authorList>
    </citation>
    <scope>NUCLEOTIDE SEQUENCE [LARGE SCALE GENOMIC DNA]</scope>
</reference>
<dbReference type="InterPro" id="IPR000771">
    <property type="entry name" value="FBA_II"/>
</dbReference>
<evidence type="ECO:0000313" key="3">
    <source>
        <dbReference type="EMBL" id="PIT92648.1"/>
    </source>
</evidence>
<feature type="binding site" evidence="2">
    <location>
        <position position="219"/>
    </location>
    <ligand>
        <name>Zn(2+)</name>
        <dbReference type="ChEBI" id="CHEBI:29105"/>
        <label>1</label>
        <note>catalytic</note>
    </ligand>
</feature>
<dbReference type="Pfam" id="PF01116">
    <property type="entry name" value="F_bP_aldolase"/>
    <property type="match status" value="1"/>
</dbReference>
<feature type="binding site" evidence="2">
    <location>
        <position position="106"/>
    </location>
    <ligand>
        <name>Zn(2+)</name>
        <dbReference type="ChEBI" id="CHEBI:29105"/>
        <label>2</label>
    </ligand>
</feature>
<dbReference type="EMBL" id="PFBA01000013">
    <property type="protein sequence ID" value="PIT92648.1"/>
    <property type="molecule type" value="Genomic_DNA"/>
</dbReference>
<proteinExistence type="predicted"/>
<comment type="caution">
    <text evidence="3">The sequence shown here is derived from an EMBL/GenBank/DDBJ whole genome shotgun (WGS) entry which is preliminary data.</text>
</comment>
<dbReference type="PANTHER" id="PTHR30304">
    <property type="entry name" value="D-TAGATOSE-1,6-BISPHOSPHATE ALDOLASE"/>
    <property type="match status" value="1"/>
</dbReference>
<accession>A0A2M6WIM6</accession>
<evidence type="ECO:0000313" key="4">
    <source>
        <dbReference type="Proteomes" id="UP000228635"/>
    </source>
</evidence>
<evidence type="ECO:0000256" key="1">
    <source>
        <dbReference type="PIRSR" id="PIRSR001359-1"/>
    </source>
</evidence>
<feature type="binding site" evidence="2">
    <location>
        <position position="85"/>
    </location>
    <ligand>
        <name>Zn(2+)</name>
        <dbReference type="ChEBI" id="CHEBI:29105"/>
        <label>1</label>
        <note>catalytic</note>
    </ligand>
</feature>
<feature type="binding site" evidence="2">
    <location>
        <position position="189"/>
    </location>
    <ligand>
        <name>Zn(2+)</name>
        <dbReference type="ChEBI" id="CHEBI:29105"/>
        <label>1</label>
        <note>catalytic</note>
    </ligand>
</feature>
<dbReference type="GO" id="GO:0016832">
    <property type="term" value="F:aldehyde-lyase activity"/>
    <property type="evidence" value="ECO:0007669"/>
    <property type="project" value="InterPro"/>
</dbReference>
<dbReference type="InterPro" id="IPR050246">
    <property type="entry name" value="Class_II_FBP_aldolase"/>
</dbReference>
<dbReference type="Proteomes" id="UP000228635">
    <property type="component" value="Unassembled WGS sequence"/>
</dbReference>
<feature type="binding site" evidence="2">
    <location>
        <position position="138"/>
    </location>
    <ligand>
        <name>Zn(2+)</name>
        <dbReference type="ChEBI" id="CHEBI:29105"/>
        <label>2</label>
    </ligand>
</feature>
<dbReference type="GO" id="GO:0008270">
    <property type="term" value="F:zinc ion binding"/>
    <property type="evidence" value="ECO:0007669"/>
    <property type="project" value="InterPro"/>
</dbReference>
<dbReference type="AlphaFoldDB" id="A0A2M6WIM6"/>
<organism evidence="3 4">
    <name type="scientific">Candidatus Harrisonbacteria bacterium CG10_big_fil_rev_8_21_14_0_10_42_17</name>
    <dbReference type="NCBI Taxonomy" id="1974584"/>
    <lineage>
        <taxon>Bacteria</taxon>
        <taxon>Candidatus Harrisoniibacteriota</taxon>
    </lineage>
</organism>
<dbReference type="GO" id="GO:0005975">
    <property type="term" value="P:carbohydrate metabolic process"/>
    <property type="evidence" value="ECO:0007669"/>
    <property type="project" value="InterPro"/>
</dbReference>
<dbReference type="PIRSF" id="PIRSF001359">
    <property type="entry name" value="F_bP_aldolase_II"/>
    <property type="match status" value="1"/>
</dbReference>
<gene>
    <name evidence="3" type="ORF">COU08_01475</name>
</gene>